<dbReference type="Pfam" id="PF07969">
    <property type="entry name" value="Amidohydro_3"/>
    <property type="match status" value="1"/>
</dbReference>
<dbReference type="InterPro" id="IPR013108">
    <property type="entry name" value="Amidohydro_3"/>
</dbReference>
<feature type="domain" description="Amidohydrolase 3" evidence="4">
    <location>
        <begin position="50"/>
        <end position="530"/>
    </location>
</feature>
<proteinExistence type="predicted"/>
<gene>
    <name evidence="6" type="ORF">E6G99_02065</name>
</gene>
<dbReference type="InterPro" id="IPR032466">
    <property type="entry name" value="Metal_Hydrolase"/>
</dbReference>
<dbReference type="Gene3D" id="3.10.310.70">
    <property type="match status" value="1"/>
</dbReference>
<dbReference type="PANTHER" id="PTHR22642:SF2">
    <property type="entry name" value="PROTEIN LONG AFTER FAR-RED 3"/>
    <property type="match status" value="1"/>
</dbReference>
<name>A0A537LP97_9BACT</name>
<dbReference type="InterPro" id="IPR033932">
    <property type="entry name" value="YtcJ-like"/>
</dbReference>
<dbReference type="AlphaFoldDB" id="A0A537LP97"/>
<comment type="caution">
    <text evidence="6">The sequence shown here is derived from an EMBL/GenBank/DDBJ whole genome shotgun (WGS) entry which is preliminary data.</text>
</comment>
<dbReference type="GO" id="GO:0016810">
    <property type="term" value="F:hydrolase activity, acting on carbon-nitrogen (but not peptide) bonds"/>
    <property type="evidence" value="ECO:0007669"/>
    <property type="project" value="InterPro"/>
</dbReference>
<evidence type="ECO:0000256" key="2">
    <source>
        <dbReference type="ARBA" id="ARBA00022801"/>
    </source>
</evidence>
<dbReference type="SUPFAM" id="SSF51338">
    <property type="entry name" value="Composite domain of metallo-dependent hydrolases"/>
    <property type="match status" value="1"/>
</dbReference>
<evidence type="ECO:0000259" key="4">
    <source>
        <dbReference type="Pfam" id="PF07969"/>
    </source>
</evidence>
<dbReference type="Gene3D" id="3.20.20.140">
    <property type="entry name" value="Metal-dependent hydrolases"/>
    <property type="match status" value="1"/>
</dbReference>
<dbReference type="SUPFAM" id="SSF51556">
    <property type="entry name" value="Metallo-dependent hydrolases"/>
    <property type="match status" value="1"/>
</dbReference>
<dbReference type="GO" id="GO:0046872">
    <property type="term" value="F:metal ion binding"/>
    <property type="evidence" value="ECO:0007669"/>
    <property type="project" value="UniProtKB-KW"/>
</dbReference>
<evidence type="ECO:0000256" key="1">
    <source>
        <dbReference type="ARBA" id="ARBA00022723"/>
    </source>
</evidence>
<reference evidence="6 7" key="1">
    <citation type="journal article" date="2019" name="Nat. Microbiol.">
        <title>Mediterranean grassland soil C-N compound turnover is dependent on rainfall and depth, and is mediated by genomically divergent microorganisms.</title>
        <authorList>
            <person name="Diamond S."/>
            <person name="Andeer P.F."/>
            <person name="Li Z."/>
            <person name="Crits-Christoph A."/>
            <person name="Burstein D."/>
            <person name="Anantharaman K."/>
            <person name="Lane K.R."/>
            <person name="Thomas B.C."/>
            <person name="Pan C."/>
            <person name="Northen T.R."/>
            <person name="Banfield J.F."/>
        </authorList>
    </citation>
    <scope>NUCLEOTIDE SEQUENCE [LARGE SCALE GENOMIC DNA]</scope>
    <source>
        <strain evidence="6">NP_2</strain>
    </source>
</reference>
<dbReference type="InterPro" id="IPR011059">
    <property type="entry name" value="Metal-dep_hydrolase_composite"/>
</dbReference>
<dbReference type="EMBL" id="VBAJ01000035">
    <property type="protein sequence ID" value="TMJ09841.1"/>
    <property type="molecule type" value="Genomic_DNA"/>
</dbReference>
<keyword evidence="1" id="KW-0479">Metal-binding</keyword>
<evidence type="ECO:0000259" key="5">
    <source>
        <dbReference type="Pfam" id="PF22039"/>
    </source>
</evidence>
<dbReference type="Proteomes" id="UP000318661">
    <property type="component" value="Unassembled WGS sequence"/>
</dbReference>
<evidence type="ECO:0000313" key="6">
    <source>
        <dbReference type="EMBL" id="TMJ09841.1"/>
    </source>
</evidence>
<dbReference type="CDD" id="cd01300">
    <property type="entry name" value="YtcJ_like"/>
    <property type="match status" value="1"/>
</dbReference>
<evidence type="ECO:0000256" key="3">
    <source>
        <dbReference type="ARBA" id="ARBA00022833"/>
    </source>
</evidence>
<evidence type="ECO:0000313" key="7">
    <source>
        <dbReference type="Proteomes" id="UP000318661"/>
    </source>
</evidence>
<sequence>MKDVLFINGRIYTLEPSSPLAEALAVRDGRIAAVGRTADLRDAFPRLRSVDLGGRAVVPGFVDSHIHLPSCGINLERVDLTGARSLLEAVGLVAAAVRRARSATWVRGRGWNKNAWPEQRFPSKDDLDPISPEHPVALSSRDGHLVWVNSAALRLARVDWTTPNPPGGEISRDYRGQPSGLIKEEAKQLIWNAMPPVDEETLERGILAAAEAMHRLGIVGVHSFVGTEAYEGAPSFAAYQRLHARGALKLRVWITLPVHALDHAIRAGLRTGFGNEWLRVGPVKIFADGTLGSQTASMLEPFDGQPGNTGIAVYTREELTQLVERAVAGGFWCAIHAIGDRANRWVLDAYDAQAEASGHLGARHRIEHVQLLHPDDLPRLARLRVVASMQPIHATSDRDIAERYWGGRSRYAYAWRSLLDHGAVLAFGSDAPVETPDVLQGVYAAVTRRRAGEPHGAAWYPQEALTLDEAFRAYSVGAAYASGQEGSRGTLTAGKVADFAVLDHDVMQAPPEILLDTRVEATVIGGEVVYAGPGFAG</sequence>
<keyword evidence="2 6" id="KW-0378">Hydrolase</keyword>
<dbReference type="InterPro" id="IPR054418">
    <property type="entry name" value="MQNX/HUTI_composite_N"/>
</dbReference>
<dbReference type="Pfam" id="PF22039">
    <property type="entry name" value="HUTI_composite_bact"/>
    <property type="match status" value="1"/>
</dbReference>
<feature type="domain" description="Aminodeoxyfutalosine deaminase/Imidazolonepropionase-like composite" evidence="5">
    <location>
        <begin position="23"/>
        <end position="45"/>
    </location>
</feature>
<organism evidence="6 7">
    <name type="scientific">Candidatus Segetimicrobium genomatis</name>
    <dbReference type="NCBI Taxonomy" id="2569760"/>
    <lineage>
        <taxon>Bacteria</taxon>
        <taxon>Bacillati</taxon>
        <taxon>Candidatus Sysuimicrobiota</taxon>
        <taxon>Candidatus Sysuimicrobiia</taxon>
        <taxon>Candidatus Sysuimicrobiales</taxon>
        <taxon>Candidatus Segetimicrobiaceae</taxon>
        <taxon>Candidatus Segetimicrobium</taxon>
    </lineage>
</organism>
<dbReference type="PANTHER" id="PTHR22642">
    <property type="entry name" value="IMIDAZOLONEPROPIONASE"/>
    <property type="match status" value="1"/>
</dbReference>
<dbReference type="Gene3D" id="2.30.40.10">
    <property type="entry name" value="Urease, subunit C, domain 1"/>
    <property type="match status" value="1"/>
</dbReference>
<keyword evidence="3" id="KW-0862">Zinc</keyword>
<protein>
    <submittedName>
        <fullName evidence="6">Amidohydrolase</fullName>
    </submittedName>
</protein>
<accession>A0A537LP97</accession>